<dbReference type="Proteomes" id="UP000298787">
    <property type="component" value="Chromosome 13"/>
</dbReference>
<evidence type="ECO:0000313" key="2">
    <source>
        <dbReference type="EMBL" id="TKS80999.1"/>
    </source>
</evidence>
<gene>
    <name evidence="2" type="ORF">D9C73_015103</name>
</gene>
<keyword evidence="3" id="KW-1185">Reference proteome</keyword>
<accession>A0A4U5V0F1</accession>
<feature type="compositionally biased region" description="Basic and acidic residues" evidence="1">
    <location>
        <begin position="97"/>
        <end position="124"/>
    </location>
</feature>
<feature type="region of interest" description="Disordered" evidence="1">
    <location>
        <begin position="167"/>
        <end position="227"/>
    </location>
</feature>
<feature type="compositionally biased region" description="Polar residues" evidence="1">
    <location>
        <begin position="167"/>
        <end position="179"/>
    </location>
</feature>
<dbReference type="AlphaFoldDB" id="A0A4U5V0F1"/>
<reference evidence="2 3" key="1">
    <citation type="submission" date="2019-01" db="EMBL/GenBank/DDBJ databases">
        <title>Genome Assembly of Collichthys lucidus.</title>
        <authorList>
            <person name="Cai M."/>
            <person name="Xiao S."/>
        </authorList>
    </citation>
    <scope>NUCLEOTIDE SEQUENCE [LARGE SCALE GENOMIC DNA]</scope>
    <source>
        <strain evidence="2">JT15FE1705JMU</strain>
        <tissue evidence="2">Muscle</tissue>
    </source>
</reference>
<organism evidence="2 3">
    <name type="scientific">Collichthys lucidus</name>
    <name type="common">Big head croaker</name>
    <name type="synonym">Sciaena lucida</name>
    <dbReference type="NCBI Taxonomy" id="240159"/>
    <lineage>
        <taxon>Eukaryota</taxon>
        <taxon>Metazoa</taxon>
        <taxon>Chordata</taxon>
        <taxon>Craniata</taxon>
        <taxon>Vertebrata</taxon>
        <taxon>Euteleostomi</taxon>
        <taxon>Actinopterygii</taxon>
        <taxon>Neopterygii</taxon>
        <taxon>Teleostei</taxon>
        <taxon>Neoteleostei</taxon>
        <taxon>Acanthomorphata</taxon>
        <taxon>Eupercaria</taxon>
        <taxon>Sciaenidae</taxon>
        <taxon>Collichthys</taxon>
    </lineage>
</organism>
<protein>
    <submittedName>
        <fullName evidence="2">Uncharacterized protein</fullName>
    </submittedName>
</protein>
<sequence length="506" mass="57268">MGSKNSKRLKPEDLQAPIYNIMRIGYGSECINPVPDWIECYGFPYRGSLSTTLLETIEFKMMEREKEVRGKKKSKGKVKDLEQLERHRKAMSMWKAEAARRDRQQQRAKEMRRPDKVDNKGADKSVDACPVPLYPVAQMRKVNLDLDSYPPVPPPPPYHVETVAVTEWQSQSRPSIQQMPSTGPATPSAPPPAPDSTSCTLRMTQPRFMPDSPDPSSSWLAILSPSHTQSGDPCGGVAILPSLFEAPSTAGSQLAFQPWTYADMKEFMACLPDPATSGPKFADELKHFCQECKPTLLQLRRLLSFKIGLTDWSKLSDTFPTSTASPAHPDWENDENMAYREAIRAVCDAVKAAFPPKVDTAKIVNCRQGRDETVEQYYDRLFEIFNTYSGLEQPTQLGITPGMWEYLLCNTFLNGLDPNIAADIKKSYISWQGGRLSDVKRHAIHAEEQLQLQREKQKQQREDELYKAAMDLYRNSTGRCPRLERQERSTARSRLRDGGDWGKGQK</sequence>
<feature type="region of interest" description="Disordered" evidence="1">
    <location>
        <begin position="477"/>
        <end position="506"/>
    </location>
</feature>
<feature type="compositionally biased region" description="Polar residues" evidence="1">
    <location>
        <begin position="214"/>
        <end position="227"/>
    </location>
</feature>
<evidence type="ECO:0000313" key="3">
    <source>
        <dbReference type="Proteomes" id="UP000298787"/>
    </source>
</evidence>
<proteinExistence type="predicted"/>
<evidence type="ECO:0000256" key="1">
    <source>
        <dbReference type="SAM" id="MobiDB-lite"/>
    </source>
</evidence>
<feature type="region of interest" description="Disordered" evidence="1">
    <location>
        <begin position="91"/>
        <end position="124"/>
    </location>
</feature>
<feature type="compositionally biased region" description="Basic and acidic residues" evidence="1">
    <location>
        <begin position="481"/>
        <end position="500"/>
    </location>
</feature>
<dbReference type="EMBL" id="CM014090">
    <property type="protein sequence ID" value="TKS80999.1"/>
    <property type="molecule type" value="Genomic_DNA"/>
</dbReference>
<dbReference type="STRING" id="240159.A0A4U5V0F1"/>
<name>A0A4U5V0F1_COLLU</name>